<dbReference type="CDD" id="cd18787">
    <property type="entry name" value="SF2_C_DEAD"/>
    <property type="match status" value="1"/>
</dbReference>
<dbReference type="PANTHER" id="PTHR47959:SF24">
    <property type="entry name" value="ATP-DEPENDENT RNA HELICASE"/>
    <property type="match status" value="1"/>
</dbReference>
<dbReference type="CDD" id="cd17954">
    <property type="entry name" value="DEADc_DDX47"/>
    <property type="match status" value="1"/>
</dbReference>
<dbReference type="SMART" id="SM00487">
    <property type="entry name" value="DEXDc"/>
    <property type="match status" value="1"/>
</dbReference>
<organism evidence="15">
    <name type="scientific">Blastocystis hominis</name>
    <dbReference type="NCBI Taxonomy" id="12968"/>
    <lineage>
        <taxon>Eukaryota</taxon>
        <taxon>Sar</taxon>
        <taxon>Stramenopiles</taxon>
        <taxon>Bigyra</taxon>
        <taxon>Opalozoa</taxon>
        <taxon>Opalinata</taxon>
        <taxon>Blastocystidae</taxon>
        <taxon>Blastocystis</taxon>
    </lineage>
</organism>
<keyword evidence="4 10" id="KW-0347">Helicase</keyword>
<evidence type="ECO:0000313" key="15">
    <source>
        <dbReference type="EMBL" id="CBK21243.2"/>
    </source>
</evidence>
<evidence type="ECO:0000313" key="16">
    <source>
        <dbReference type="Proteomes" id="UP000008312"/>
    </source>
</evidence>
<protein>
    <recommendedName>
        <fullName evidence="17">RNA helicase</fullName>
    </recommendedName>
</protein>
<feature type="domain" description="Helicase C-terminal" evidence="13">
    <location>
        <begin position="268"/>
        <end position="428"/>
    </location>
</feature>
<keyword evidence="6" id="KW-0694">RNA-binding</keyword>
<dbReference type="GO" id="GO:0003724">
    <property type="term" value="F:RNA helicase activity"/>
    <property type="evidence" value="ECO:0007669"/>
    <property type="project" value="InterPro"/>
</dbReference>
<dbReference type="Gene3D" id="3.40.50.300">
    <property type="entry name" value="P-loop containing nucleotide triphosphate hydrolases"/>
    <property type="match status" value="2"/>
</dbReference>
<keyword evidence="7" id="KW-0539">Nucleus</keyword>
<dbReference type="InterPro" id="IPR011545">
    <property type="entry name" value="DEAD/DEAH_box_helicase_dom"/>
</dbReference>
<dbReference type="InParanoid" id="D8LZK4"/>
<dbReference type="GeneID" id="24918685"/>
<gene>
    <name evidence="15" type="ORF">GSBLH_T00001426001</name>
</gene>
<dbReference type="PANTHER" id="PTHR47959">
    <property type="entry name" value="ATP-DEPENDENT RNA HELICASE RHLE-RELATED"/>
    <property type="match status" value="1"/>
</dbReference>
<dbReference type="PROSITE" id="PS51192">
    <property type="entry name" value="HELICASE_ATP_BIND_1"/>
    <property type="match status" value="1"/>
</dbReference>
<dbReference type="InterPro" id="IPR044765">
    <property type="entry name" value="DDX47/Rrp3_DEADc"/>
</dbReference>
<dbReference type="GO" id="GO:0016787">
    <property type="term" value="F:hydrolase activity"/>
    <property type="evidence" value="ECO:0007669"/>
    <property type="project" value="UniProtKB-KW"/>
</dbReference>
<dbReference type="PROSITE" id="PS51194">
    <property type="entry name" value="HELICASE_CTER"/>
    <property type="match status" value="1"/>
</dbReference>
<dbReference type="InterPro" id="IPR027417">
    <property type="entry name" value="P-loop_NTPase"/>
</dbReference>
<proteinExistence type="inferred from homology"/>
<dbReference type="InterPro" id="IPR000629">
    <property type="entry name" value="RNA-helicase_DEAD-box_CS"/>
</dbReference>
<feature type="short sequence motif" description="Q motif" evidence="9">
    <location>
        <begin position="52"/>
        <end position="80"/>
    </location>
</feature>
<dbReference type="RefSeq" id="XP_012895291.1">
    <property type="nucleotide sequence ID" value="XM_013039837.1"/>
</dbReference>
<dbReference type="InterPro" id="IPR001650">
    <property type="entry name" value="Helicase_C-like"/>
</dbReference>
<keyword evidence="16" id="KW-1185">Reference proteome</keyword>
<evidence type="ECO:0000256" key="2">
    <source>
        <dbReference type="ARBA" id="ARBA00022741"/>
    </source>
</evidence>
<dbReference type="InterPro" id="IPR014001">
    <property type="entry name" value="Helicase_ATP-bd"/>
</dbReference>
<name>D8LZK4_BLAHO</name>
<feature type="compositionally biased region" description="Basic residues" evidence="11">
    <location>
        <begin position="473"/>
        <end position="485"/>
    </location>
</feature>
<keyword evidence="5 10" id="KW-0067">ATP-binding</keyword>
<feature type="domain" description="DEAD-box RNA helicase Q" evidence="14">
    <location>
        <begin position="52"/>
        <end position="80"/>
    </location>
</feature>
<dbReference type="GO" id="GO:0005524">
    <property type="term" value="F:ATP binding"/>
    <property type="evidence" value="ECO:0007669"/>
    <property type="project" value="UniProtKB-KW"/>
</dbReference>
<evidence type="ECO:0000256" key="8">
    <source>
        <dbReference type="ARBA" id="ARBA00024350"/>
    </source>
</evidence>
<comment type="subcellular location">
    <subcellularLocation>
        <location evidence="1">Nucleus</location>
    </subcellularLocation>
</comment>
<dbReference type="InterPro" id="IPR050079">
    <property type="entry name" value="DEAD_box_RNA_helicase"/>
</dbReference>
<keyword evidence="3 10" id="KW-0378">Hydrolase</keyword>
<dbReference type="GO" id="GO:0005829">
    <property type="term" value="C:cytosol"/>
    <property type="evidence" value="ECO:0007669"/>
    <property type="project" value="TreeGrafter"/>
</dbReference>
<dbReference type="FunCoup" id="D8LZK4">
    <property type="interactions" value="530"/>
</dbReference>
<evidence type="ECO:0000259" key="13">
    <source>
        <dbReference type="PROSITE" id="PS51194"/>
    </source>
</evidence>
<dbReference type="Proteomes" id="UP000008312">
    <property type="component" value="Unassembled WGS sequence"/>
</dbReference>
<dbReference type="InterPro" id="IPR014014">
    <property type="entry name" value="RNA_helicase_DEAD_Q_motif"/>
</dbReference>
<dbReference type="Pfam" id="PF00271">
    <property type="entry name" value="Helicase_C"/>
    <property type="match status" value="1"/>
</dbReference>
<dbReference type="SMART" id="SM00490">
    <property type="entry name" value="HELICc"/>
    <property type="match status" value="1"/>
</dbReference>
<comment type="similarity">
    <text evidence="8">Belongs to the DEAD box helicase family. DDX47/RRP3 subfamily.</text>
</comment>
<dbReference type="OMA" id="GIGIKCC"/>
<evidence type="ECO:0000256" key="1">
    <source>
        <dbReference type="ARBA" id="ARBA00004123"/>
    </source>
</evidence>
<dbReference type="PROSITE" id="PS00039">
    <property type="entry name" value="DEAD_ATP_HELICASE"/>
    <property type="match status" value="1"/>
</dbReference>
<evidence type="ECO:0000256" key="7">
    <source>
        <dbReference type="ARBA" id="ARBA00023242"/>
    </source>
</evidence>
<evidence type="ECO:0000256" key="3">
    <source>
        <dbReference type="ARBA" id="ARBA00022801"/>
    </source>
</evidence>
<evidence type="ECO:0000256" key="9">
    <source>
        <dbReference type="PROSITE-ProRule" id="PRU00552"/>
    </source>
</evidence>
<feature type="compositionally biased region" description="Basic and acidic residues" evidence="11">
    <location>
        <begin position="443"/>
        <end position="461"/>
    </location>
</feature>
<evidence type="ECO:0000256" key="4">
    <source>
        <dbReference type="ARBA" id="ARBA00022806"/>
    </source>
</evidence>
<keyword evidence="2 10" id="KW-0547">Nucleotide-binding</keyword>
<feature type="region of interest" description="Disordered" evidence="11">
    <location>
        <begin position="442"/>
        <end position="485"/>
    </location>
</feature>
<dbReference type="SUPFAM" id="SSF52540">
    <property type="entry name" value="P-loop containing nucleoside triphosphate hydrolases"/>
    <property type="match status" value="1"/>
</dbReference>
<evidence type="ECO:0000256" key="10">
    <source>
        <dbReference type="RuleBase" id="RU000492"/>
    </source>
</evidence>
<dbReference type="GO" id="GO:0005634">
    <property type="term" value="C:nucleus"/>
    <property type="evidence" value="ECO:0007669"/>
    <property type="project" value="UniProtKB-SubCell"/>
</dbReference>
<dbReference type="OrthoDB" id="10261904at2759"/>
<evidence type="ECO:0000259" key="14">
    <source>
        <dbReference type="PROSITE" id="PS51195"/>
    </source>
</evidence>
<accession>D8LZK4</accession>
<dbReference type="PROSITE" id="PS51195">
    <property type="entry name" value="Q_MOTIF"/>
    <property type="match status" value="1"/>
</dbReference>
<evidence type="ECO:0000259" key="12">
    <source>
        <dbReference type="PROSITE" id="PS51192"/>
    </source>
</evidence>
<sequence>MISHFSHHSQNPTLPTYFLNYSKIPSIFAKKRLSPNNSYHHQMEENSPEDNKTFSDYGVCDTLCQAIDNLGWKHPSSIQRDVLKIALQEDQNKDIIAIAETGSGKTGAFAIPIIQRLIDNPQRMYALIVTPTRELAFQISEQFEALGSSVGLKTAVIVGGIDMVQQALALARKPHVVVGTPGRLVDHLENTKGFSLNTMKYLVLDEADRCLSMDFEEAIDKILSCFPKERVTYLFSATMTQKVVKLQRASLQDPVKIQVSSKYQTVSTLIQQYLFIPAKYKECYLAFIMNEFRGKSTILFVSTCSSSQLLTLFLRNLGFKAVCINGNLSQVKRLGALNKFKEGARNILIATDVASRGLDIPEVDLVVNYDIPGNGKDYVHRVGRTARAGKSGRAITFVTQYDVESYQRIEKLIEKRLDAYPCSENEALTYLQTTTEALQIAQREMKEEEKKGKKGKNRDGGDADDYVMDTFRGKTHGKKAKKNRK</sequence>
<evidence type="ECO:0000256" key="11">
    <source>
        <dbReference type="SAM" id="MobiDB-lite"/>
    </source>
</evidence>
<evidence type="ECO:0000256" key="5">
    <source>
        <dbReference type="ARBA" id="ARBA00022840"/>
    </source>
</evidence>
<dbReference type="AlphaFoldDB" id="D8LZK4"/>
<evidence type="ECO:0000256" key="6">
    <source>
        <dbReference type="ARBA" id="ARBA00022884"/>
    </source>
</evidence>
<dbReference type="EMBL" id="FN668641">
    <property type="protein sequence ID" value="CBK21243.2"/>
    <property type="molecule type" value="Genomic_DNA"/>
</dbReference>
<dbReference type="Pfam" id="PF00270">
    <property type="entry name" value="DEAD"/>
    <property type="match status" value="1"/>
</dbReference>
<dbReference type="GO" id="GO:0003723">
    <property type="term" value="F:RNA binding"/>
    <property type="evidence" value="ECO:0007669"/>
    <property type="project" value="UniProtKB-KW"/>
</dbReference>
<feature type="domain" description="Helicase ATP-binding" evidence="12">
    <location>
        <begin position="86"/>
        <end position="257"/>
    </location>
</feature>
<reference evidence="15" key="1">
    <citation type="submission" date="2010-02" db="EMBL/GenBank/DDBJ databases">
        <title>Sequencing and annotation of the Blastocystis hominis genome.</title>
        <authorList>
            <person name="Wincker P."/>
        </authorList>
    </citation>
    <scope>NUCLEOTIDE SEQUENCE</scope>
    <source>
        <strain evidence="15">Singapore isolate B</strain>
    </source>
</reference>
<evidence type="ECO:0008006" key="17">
    <source>
        <dbReference type="Google" id="ProtNLM"/>
    </source>
</evidence>